<dbReference type="EMBL" id="CP001739">
    <property type="protein sequence ID" value="ACZ07045.1"/>
    <property type="molecule type" value="Genomic_DNA"/>
</dbReference>
<comment type="function">
    <text evidence="10">Cell wall formation. Catalyzes the transfer of a GlcNAc subunit on undecaprenyl-pyrophosphoryl-MurNAc-pentapeptide (lipid intermediate I) to form undecaprenyl-pyrophosphoryl-MurNAc-(pentapeptide)GlcNAc (lipid intermediate II).</text>
</comment>
<dbReference type="CAZy" id="GT28">
    <property type="family name" value="Glycosyltransferase Family 28"/>
</dbReference>
<reference evidence="14" key="1">
    <citation type="submission" date="2009-09" db="EMBL/GenBank/DDBJ databases">
        <title>The complete chromosome of Sebaldella termitidis ATCC 33386.</title>
        <authorList>
            <consortium name="US DOE Joint Genome Institute (JGI-PGF)"/>
            <person name="Lucas S."/>
            <person name="Copeland A."/>
            <person name="Lapidus A."/>
            <person name="Glavina del Rio T."/>
            <person name="Dalin E."/>
            <person name="Tice H."/>
            <person name="Bruce D."/>
            <person name="Goodwin L."/>
            <person name="Pitluck S."/>
            <person name="Kyrpides N."/>
            <person name="Mavromatis K."/>
            <person name="Ivanova N."/>
            <person name="Mikhailova N."/>
            <person name="Sims D."/>
            <person name="Meincke L."/>
            <person name="Brettin T."/>
            <person name="Detter J.C."/>
            <person name="Han C."/>
            <person name="Larimer F."/>
            <person name="Land M."/>
            <person name="Hauser L."/>
            <person name="Markowitz V."/>
            <person name="Cheng J.F."/>
            <person name="Hugenholtz P."/>
            <person name="Woyke T."/>
            <person name="Wu D."/>
            <person name="Eisen J.A."/>
        </authorList>
    </citation>
    <scope>NUCLEOTIDE SEQUENCE [LARGE SCALE GENOMIC DNA]</scope>
    <source>
        <strain evidence="14">ATCC 33386 / NCTC 11300</strain>
    </source>
</reference>
<sequence>MNKKEKVVLTTGGTGGHIYPALAIAKKLKDKNIDVLFIGTSHRMEKTIVPNEGYRFIGLDIVPLKSVSAVFKILKGTLRSIRILRREKATKVIGFGNYISIPVILAAKFLRIPYYLQEQNSIMGLANKKFYKGSKKVFLAFRNTLNSIPGKYREKFIVTGNPLREEFYHKEKAKEREKLGITEEEKVLFIIGGSLGAKNINEAVLKKWDKIQEMKNLRLFWGTGKDLFEEVISKITDYGSAVVLPYFDNAADIMSAADMVLCRAGASTVSELIQLEKPSIVIPYDFVGQKENAEEIEFVNGTKIFENKNVSDAIDEALLEIKQPDILDFMSENLKTLKKGNAVCSIVKHIDLEEK</sequence>
<dbReference type="HOGENOM" id="CLU_037404_0_1_0"/>
<evidence type="ECO:0000259" key="11">
    <source>
        <dbReference type="Pfam" id="PF03033"/>
    </source>
</evidence>
<keyword evidence="10" id="KW-0997">Cell inner membrane</keyword>
<keyword evidence="6 10" id="KW-0573">Peptidoglycan synthesis</keyword>
<organism evidence="13 14">
    <name type="scientific">Sebaldella termitidis (strain ATCC 33386 / NCTC 11300)</name>
    <dbReference type="NCBI Taxonomy" id="526218"/>
    <lineage>
        <taxon>Bacteria</taxon>
        <taxon>Fusobacteriati</taxon>
        <taxon>Fusobacteriota</taxon>
        <taxon>Fusobacteriia</taxon>
        <taxon>Fusobacteriales</taxon>
        <taxon>Leptotrichiaceae</taxon>
        <taxon>Sebaldella</taxon>
    </lineage>
</organism>
<dbReference type="STRING" id="526218.Sterm_0160"/>
<evidence type="ECO:0000256" key="7">
    <source>
        <dbReference type="ARBA" id="ARBA00023136"/>
    </source>
</evidence>
<comment type="similarity">
    <text evidence="10">Belongs to the glycosyltransferase 28 family. MurG subfamily.</text>
</comment>
<dbReference type="UniPathway" id="UPA00219"/>
<evidence type="ECO:0000256" key="9">
    <source>
        <dbReference type="ARBA" id="ARBA00023316"/>
    </source>
</evidence>
<dbReference type="InterPro" id="IPR007235">
    <property type="entry name" value="Glyco_trans_28_C"/>
</dbReference>
<dbReference type="GO" id="GO:0050511">
    <property type="term" value="F:undecaprenyldiphospho-muramoylpentapeptide beta-N-acetylglucosaminyltransferase activity"/>
    <property type="evidence" value="ECO:0007669"/>
    <property type="project" value="UniProtKB-UniRule"/>
</dbReference>
<dbReference type="GO" id="GO:0008360">
    <property type="term" value="P:regulation of cell shape"/>
    <property type="evidence" value="ECO:0007669"/>
    <property type="project" value="UniProtKB-KW"/>
</dbReference>
<dbReference type="GO" id="GO:0005886">
    <property type="term" value="C:plasma membrane"/>
    <property type="evidence" value="ECO:0007669"/>
    <property type="project" value="UniProtKB-SubCell"/>
</dbReference>
<evidence type="ECO:0000256" key="8">
    <source>
        <dbReference type="ARBA" id="ARBA00023306"/>
    </source>
</evidence>
<keyword evidence="3 10" id="KW-0328">Glycosyltransferase</keyword>
<dbReference type="GO" id="GO:0071555">
    <property type="term" value="P:cell wall organization"/>
    <property type="evidence" value="ECO:0007669"/>
    <property type="project" value="UniProtKB-KW"/>
</dbReference>
<dbReference type="EC" id="2.4.1.227" evidence="10"/>
<dbReference type="eggNOG" id="COG0707">
    <property type="taxonomic scope" value="Bacteria"/>
</dbReference>
<dbReference type="Gene3D" id="3.40.50.2000">
    <property type="entry name" value="Glycogen Phosphorylase B"/>
    <property type="match status" value="2"/>
</dbReference>
<reference evidence="13 14" key="2">
    <citation type="journal article" date="2010" name="Stand. Genomic Sci.">
        <title>Complete genome sequence of Sebaldella termitidis type strain (NCTC 11300).</title>
        <authorList>
            <person name="Harmon-Smith M."/>
            <person name="Celia L."/>
            <person name="Chertkov O."/>
            <person name="Lapidus A."/>
            <person name="Copeland A."/>
            <person name="Glavina Del Rio T."/>
            <person name="Nolan M."/>
            <person name="Lucas S."/>
            <person name="Tice H."/>
            <person name="Cheng J.F."/>
            <person name="Han C."/>
            <person name="Detter J.C."/>
            <person name="Bruce D."/>
            <person name="Goodwin L."/>
            <person name="Pitluck S."/>
            <person name="Pati A."/>
            <person name="Liolios K."/>
            <person name="Ivanova N."/>
            <person name="Mavromatis K."/>
            <person name="Mikhailova N."/>
            <person name="Chen A."/>
            <person name="Palaniappan K."/>
            <person name="Land M."/>
            <person name="Hauser L."/>
            <person name="Chang Y.J."/>
            <person name="Jeffries C.D."/>
            <person name="Brettin T."/>
            <person name="Goker M."/>
            <person name="Beck B."/>
            <person name="Bristow J."/>
            <person name="Eisen J.A."/>
            <person name="Markowitz V."/>
            <person name="Hugenholtz P."/>
            <person name="Kyrpides N.C."/>
            <person name="Klenk H.P."/>
            <person name="Chen F."/>
        </authorList>
    </citation>
    <scope>NUCLEOTIDE SEQUENCE [LARGE SCALE GENOMIC DNA]</scope>
    <source>
        <strain evidence="14">ATCC 33386 / NCTC 11300</strain>
    </source>
</reference>
<dbReference type="HAMAP" id="MF_00033">
    <property type="entry name" value="MurG"/>
    <property type="match status" value="1"/>
</dbReference>
<protein>
    <recommendedName>
        <fullName evidence="10">UDP-N-acetylglucosamine--N-acetylmuramyl-(pentapeptide) pyrophosphoryl-undecaprenol N-acetylglucosamine transferase</fullName>
        <ecNumber evidence="10">2.4.1.227</ecNumber>
    </recommendedName>
    <alternativeName>
        <fullName evidence="10">Undecaprenyl-PP-MurNAc-pentapeptide-UDPGlcNAc GlcNAc transferase</fullName>
    </alternativeName>
</protein>
<feature type="domain" description="Glycosyl transferase family 28 C-terminal" evidence="12">
    <location>
        <begin position="187"/>
        <end position="325"/>
    </location>
</feature>
<keyword evidence="4 10" id="KW-0808">Transferase</keyword>
<dbReference type="GO" id="GO:0051301">
    <property type="term" value="P:cell division"/>
    <property type="evidence" value="ECO:0007669"/>
    <property type="project" value="UniProtKB-KW"/>
</dbReference>
<dbReference type="Proteomes" id="UP000000845">
    <property type="component" value="Chromosome"/>
</dbReference>
<keyword evidence="8 10" id="KW-0131">Cell cycle</keyword>
<evidence type="ECO:0000313" key="14">
    <source>
        <dbReference type="Proteomes" id="UP000000845"/>
    </source>
</evidence>
<evidence type="ECO:0000313" key="13">
    <source>
        <dbReference type="EMBL" id="ACZ07045.1"/>
    </source>
</evidence>
<dbReference type="RefSeq" id="WP_012859644.1">
    <property type="nucleotide sequence ID" value="NC_013517.1"/>
</dbReference>
<keyword evidence="7 10" id="KW-0472">Membrane</keyword>
<dbReference type="GO" id="GO:0005975">
    <property type="term" value="P:carbohydrate metabolic process"/>
    <property type="evidence" value="ECO:0007669"/>
    <property type="project" value="InterPro"/>
</dbReference>
<dbReference type="KEGG" id="str:Sterm_0160"/>
<keyword evidence="14" id="KW-1185">Reference proteome</keyword>
<feature type="binding site" evidence="10">
    <location>
        <position position="120"/>
    </location>
    <ligand>
        <name>UDP-N-acetyl-alpha-D-glucosamine</name>
        <dbReference type="ChEBI" id="CHEBI:57705"/>
    </ligand>
</feature>
<dbReference type="PANTHER" id="PTHR21015">
    <property type="entry name" value="UDP-N-ACETYLGLUCOSAMINE--N-ACETYLMURAMYL-(PENTAPEPTIDE) PYROPHOSPHORYL-UNDECAPRENOL N-ACETYLGLUCOSAMINE TRANSFERASE 1"/>
    <property type="match status" value="1"/>
</dbReference>
<dbReference type="GO" id="GO:0051991">
    <property type="term" value="F:UDP-N-acetyl-D-glucosamine:N-acetylmuramoyl-L-alanyl-D-glutamyl-meso-2,6-diaminopimelyl-D-alanyl-D-alanine-diphosphoundecaprenol 4-beta-N-acetylglucosaminlytransferase activity"/>
    <property type="evidence" value="ECO:0007669"/>
    <property type="project" value="RHEA"/>
</dbReference>
<evidence type="ECO:0000256" key="1">
    <source>
        <dbReference type="ARBA" id="ARBA00022475"/>
    </source>
</evidence>
<evidence type="ECO:0000256" key="3">
    <source>
        <dbReference type="ARBA" id="ARBA00022676"/>
    </source>
</evidence>
<comment type="subcellular location">
    <subcellularLocation>
        <location evidence="10">Cell inner membrane</location>
        <topology evidence="10">Peripheral membrane protein</topology>
        <orientation evidence="10">Cytoplasmic side</orientation>
    </subcellularLocation>
</comment>
<dbReference type="Pfam" id="PF04101">
    <property type="entry name" value="Glyco_tran_28_C"/>
    <property type="match status" value="1"/>
</dbReference>
<dbReference type="NCBIfam" id="TIGR01133">
    <property type="entry name" value="murG"/>
    <property type="match status" value="1"/>
</dbReference>
<feature type="binding site" evidence="10">
    <location>
        <begin position="14"/>
        <end position="16"/>
    </location>
    <ligand>
        <name>UDP-N-acetyl-alpha-D-glucosamine</name>
        <dbReference type="ChEBI" id="CHEBI:57705"/>
    </ligand>
</feature>
<name>D1AJY8_SEBTE</name>
<comment type="catalytic activity">
    <reaction evidence="10">
        <text>di-trans,octa-cis-undecaprenyl diphospho-N-acetyl-alpha-D-muramoyl-L-alanyl-D-glutamyl-meso-2,6-diaminopimeloyl-D-alanyl-D-alanine + UDP-N-acetyl-alpha-D-glucosamine = di-trans,octa-cis-undecaprenyl diphospho-[N-acetyl-alpha-D-glucosaminyl-(1-&gt;4)]-N-acetyl-alpha-D-muramoyl-L-alanyl-D-glutamyl-meso-2,6-diaminopimeloyl-D-alanyl-D-alanine + UDP + H(+)</text>
        <dbReference type="Rhea" id="RHEA:31227"/>
        <dbReference type="ChEBI" id="CHEBI:15378"/>
        <dbReference type="ChEBI" id="CHEBI:57705"/>
        <dbReference type="ChEBI" id="CHEBI:58223"/>
        <dbReference type="ChEBI" id="CHEBI:61387"/>
        <dbReference type="ChEBI" id="CHEBI:61388"/>
        <dbReference type="EC" id="2.4.1.227"/>
    </reaction>
</comment>
<proteinExistence type="inferred from homology"/>
<comment type="caution">
    <text evidence="10">Lacks conserved residue(s) required for the propagation of feature annotation.</text>
</comment>
<gene>
    <name evidence="10" type="primary">murG</name>
    <name evidence="13" type="ordered locus">Sterm_0160</name>
</gene>
<dbReference type="SUPFAM" id="SSF53756">
    <property type="entry name" value="UDP-Glycosyltransferase/glycogen phosphorylase"/>
    <property type="match status" value="1"/>
</dbReference>
<keyword evidence="5 10" id="KW-0133">Cell shape</keyword>
<feature type="binding site" evidence="10">
    <location>
        <position position="164"/>
    </location>
    <ligand>
        <name>UDP-N-acetyl-alpha-D-glucosamine</name>
        <dbReference type="ChEBI" id="CHEBI:57705"/>
    </ligand>
</feature>
<keyword evidence="9 10" id="KW-0961">Cell wall biogenesis/degradation</keyword>
<keyword evidence="1 10" id="KW-1003">Cell membrane</keyword>
<dbReference type="Pfam" id="PF03033">
    <property type="entry name" value="Glyco_transf_28"/>
    <property type="match status" value="1"/>
</dbReference>
<evidence type="ECO:0000259" key="12">
    <source>
        <dbReference type="Pfam" id="PF04101"/>
    </source>
</evidence>
<evidence type="ECO:0000256" key="2">
    <source>
        <dbReference type="ARBA" id="ARBA00022618"/>
    </source>
</evidence>
<evidence type="ECO:0000256" key="10">
    <source>
        <dbReference type="HAMAP-Rule" id="MF_00033"/>
    </source>
</evidence>
<dbReference type="GO" id="GO:0009252">
    <property type="term" value="P:peptidoglycan biosynthetic process"/>
    <property type="evidence" value="ECO:0007669"/>
    <property type="project" value="UniProtKB-UniRule"/>
</dbReference>
<evidence type="ECO:0000256" key="5">
    <source>
        <dbReference type="ARBA" id="ARBA00022960"/>
    </source>
</evidence>
<evidence type="ECO:0000256" key="4">
    <source>
        <dbReference type="ARBA" id="ARBA00022679"/>
    </source>
</evidence>
<evidence type="ECO:0000256" key="6">
    <source>
        <dbReference type="ARBA" id="ARBA00022984"/>
    </source>
</evidence>
<dbReference type="CDD" id="cd03785">
    <property type="entry name" value="GT28_MurG"/>
    <property type="match status" value="1"/>
</dbReference>
<dbReference type="PANTHER" id="PTHR21015:SF22">
    <property type="entry name" value="GLYCOSYLTRANSFERASE"/>
    <property type="match status" value="1"/>
</dbReference>
<feature type="binding site" evidence="10">
    <location>
        <position position="194"/>
    </location>
    <ligand>
        <name>UDP-N-acetyl-alpha-D-glucosamine</name>
        <dbReference type="ChEBI" id="CHEBI:57705"/>
    </ligand>
</feature>
<comment type="pathway">
    <text evidence="10">Cell wall biogenesis; peptidoglycan biosynthesis.</text>
</comment>
<feature type="domain" description="Glycosyltransferase family 28 N-terminal" evidence="11">
    <location>
        <begin position="7"/>
        <end position="138"/>
    </location>
</feature>
<dbReference type="InterPro" id="IPR004276">
    <property type="entry name" value="GlycoTrans_28_N"/>
</dbReference>
<keyword evidence="2 10" id="KW-0132">Cell division</keyword>
<accession>D1AJY8</accession>
<dbReference type="AlphaFoldDB" id="D1AJY8"/>
<dbReference type="InterPro" id="IPR006009">
    <property type="entry name" value="GlcNAc_MurG"/>
</dbReference>
<feature type="binding site" evidence="10">
    <location>
        <position position="289"/>
    </location>
    <ligand>
        <name>UDP-N-acetyl-alpha-D-glucosamine</name>
        <dbReference type="ChEBI" id="CHEBI:57705"/>
    </ligand>
</feature>